<dbReference type="AlphaFoldDB" id="A0A2W1LAM4"/>
<keyword evidence="1" id="KW-1133">Transmembrane helix</keyword>
<feature type="transmembrane region" description="Helical" evidence="1">
    <location>
        <begin position="82"/>
        <end position="102"/>
    </location>
</feature>
<keyword evidence="1" id="KW-0472">Membrane</keyword>
<gene>
    <name evidence="2" type="ORF">DNH61_02790</name>
</gene>
<accession>A0A2W1LAM4</accession>
<evidence type="ECO:0000313" key="2">
    <source>
        <dbReference type="EMBL" id="PZD97298.1"/>
    </source>
</evidence>
<feature type="transmembrane region" description="Helical" evidence="1">
    <location>
        <begin position="43"/>
        <end position="61"/>
    </location>
</feature>
<reference evidence="2 3" key="1">
    <citation type="submission" date="2018-06" db="EMBL/GenBank/DDBJ databases">
        <title>Paenibacillus imtechensis sp. nov.</title>
        <authorList>
            <person name="Pinnaka A.K."/>
            <person name="Singh H."/>
            <person name="Kaur M."/>
        </authorList>
    </citation>
    <scope>NUCLEOTIDE SEQUENCE [LARGE SCALE GENOMIC DNA]</scope>
    <source>
        <strain evidence="2 3">SMB1</strain>
    </source>
</reference>
<dbReference type="Proteomes" id="UP000249522">
    <property type="component" value="Unassembled WGS sequence"/>
</dbReference>
<dbReference type="EMBL" id="QKRB01000028">
    <property type="protein sequence ID" value="PZD97298.1"/>
    <property type="molecule type" value="Genomic_DNA"/>
</dbReference>
<sequence length="107" mass="12429">MTKPLQVVLELARILVMLVIFVTLLGWLGRNLYSSLFSWEESFNMYLTAGNFLLFFVAYRTKLQFGGWYKSQMNRRLSRPAIYILLSITAVLYLIPPAIVIYRNLTG</sequence>
<feature type="transmembrane region" description="Helical" evidence="1">
    <location>
        <begin position="7"/>
        <end position="28"/>
    </location>
</feature>
<evidence type="ECO:0000313" key="3">
    <source>
        <dbReference type="Proteomes" id="UP000249522"/>
    </source>
</evidence>
<keyword evidence="1" id="KW-0812">Transmembrane</keyword>
<organism evidence="2 3">
    <name type="scientific">Paenibacillus sambharensis</name>
    <dbReference type="NCBI Taxonomy" id="1803190"/>
    <lineage>
        <taxon>Bacteria</taxon>
        <taxon>Bacillati</taxon>
        <taxon>Bacillota</taxon>
        <taxon>Bacilli</taxon>
        <taxon>Bacillales</taxon>
        <taxon>Paenibacillaceae</taxon>
        <taxon>Paenibacillus</taxon>
    </lineage>
</organism>
<evidence type="ECO:0000256" key="1">
    <source>
        <dbReference type="SAM" id="Phobius"/>
    </source>
</evidence>
<proteinExistence type="predicted"/>
<comment type="caution">
    <text evidence="2">The sequence shown here is derived from an EMBL/GenBank/DDBJ whole genome shotgun (WGS) entry which is preliminary data.</text>
</comment>
<name>A0A2W1LAM4_9BACL</name>
<keyword evidence="3" id="KW-1185">Reference proteome</keyword>
<protein>
    <submittedName>
        <fullName evidence="2">Uncharacterized protein</fullName>
    </submittedName>
</protein>